<sequence>MGFAPIRLLRAGVFTAACTTVSAAFHVAAGGHLSATPVTITAAALVAALAFAAAGRQRGPAAILASCAGAQTLLHILFNLHSPAPHPGHLAPSAGMILAHTAALTITAAWLHRGETALALFCDLIRALFATLTRLPETAPTTPPRQRPAHPDSRPNSRPRSTLLADARPQRGPPTCIDHS</sequence>
<keyword evidence="3" id="KW-0732">Signal</keyword>
<name>A0ABV8U312_9ACTN</name>
<feature type="chain" id="PRO_5045849224" evidence="3">
    <location>
        <begin position="24"/>
        <end position="180"/>
    </location>
</feature>
<evidence type="ECO:0000256" key="2">
    <source>
        <dbReference type="SAM" id="Phobius"/>
    </source>
</evidence>
<comment type="caution">
    <text evidence="4">The sequence shown here is derived from an EMBL/GenBank/DDBJ whole genome shotgun (WGS) entry which is preliminary data.</text>
</comment>
<keyword evidence="2" id="KW-1133">Transmembrane helix</keyword>
<protein>
    <submittedName>
        <fullName evidence="4">Uncharacterized protein</fullName>
    </submittedName>
</protein>
<keyword evidence="2" id="KW-0812">Transmembrane</keyword>
<evidence type="ECO:0000313" key="4">
    <source>
        <dbReference type="EMBL" id="MFC4337484.1"/>
    </source>
</evidence>
<proteinExistence type="predicted"/>
<dbReference type="RefSeq" id="WP_380624519.1">
    <property type="nucleotide sequence ID" value="NZ_JBHSDK010000034.1"/>
</dbReference>
<gene>
    <name evidence="4" type="ORF">ACFPET_20005</name>
</gene>
<feature type="transmembrane region" description="Helical" evidence="2">
    <location>
        <begin position="90"/>
        <end position="111"/>
    </location>
</feature>
<feature type="transmembrane region" description="Helical" evidence="2">
    <location>
        <begin position="61"/>
        <end position="78"/>
    </location>
</feature>
<organism evidence="4 5">
    <name type="scientific">Salininema proteolyticum</name>
    <dbReference type="NCBI Taxonomy" id="1607685"/>
    <lineage>
        <taxon>Bacteria</taxon>
        <taxon>Bacillati</taxon>
        <taxon>Actinomycetota</taxon>
        <taxon>Actinomycetes</taxon>
        <taxon>Glycomycetales</taxon>
        <taxon>Glycomycetaceae</taxon>
        <taxon>Salininema</taxon>
    </lineage>
</organism>
<evidence type="ECO:0000256" key="1">
    <source>
        <dbReference type="SAM" id="MobiDB-lite"/>
    </source>
</evidence>
<keyword evidence="5" id="KW-1185">Reference proteome</keyword>
<keyword evidence="2" id="KW-0472">Membrane</keyword>
<feature type="signal peptide" evidence="3">
    <location>
        <begin position="1"/>
        <end position="23"/>
    </location>
</feature>
<feature type="transmembrane region" description="Helical" evidence="2">
    <location>
        <begin position="33"/>
        <end position="54"/>
    </location>
</feature>
<evidence type="ECO:0000313" key="5">
    <source>
        <dbReference type="Proteomes" id="UP001595823"/>
    </source>
</evidence>
<dbReference type="EMBL" id="JBHSDK010000034">
    <property type="protein sequence ID" value="MFC4337484.1"/>
    <property type="molecule type" value="Genomic_DNA"/>
</dbReference>
<evidence type="ECO:0000256" key="3">
    <source>
        <dbReference type="SAM" id="SignalP"/>
    </source>
</evidence>
<accession>A0ABV8U312</accession>
<reference evidence="5" key="1">
    <citation type="journal article" date="2019" name="Int. J. Syst. Evol. Microbiol.">
        <title>The Global Catalogue of Microorganisms (GCM) 10K type strain sequencing project: providing services to taxonomists for standard genome sequencing and annotation.</title>
        <authorList>
            <consortium name="The Broad Institute Genomics Platform"/>
            <consortium name="The Broad Institute Genome Sequencing Center for Infectious Disease"/>
            <person name="Wu L."/>
            <person name="Ma J."/>
        </authorList>
    </citation>
    <scope>NUCLEOTIDE SEQUENCE [LARGE SCALE GENOMIC DNA]</scope>
    <source>
        <strain evidence="5">IBRC-M 10908</strain>
    </source>
</reference>
<dbReference type="Proteomes" id="UP001595823">
    <property type="component" value="Unassembled WGS sequence"/>
</dbReference>
<feature type="region of interest" description="Disordered" evidence="1">
    <location>
        <begin position="136"/>
        <end position="180"/>
    </location>
</feature>